<name>A0A3T0N3Z6_9RHOB</name>
<dbReference type="Gene3D" id="3.40.50.300">
    <property type="entry name" value="P-loop containing nucleotide triphosphate hydrolases"/>
    <property type="match status" value="1"/>
</dbReference>
<reference evidence="4 5" key="1">
    <citation type="submission" date="2018-10" db="EMBL/GenBank/DDBJ databases">
        <title>Parasedimentitalea marina sp. nov., a psychrophilic bacterium isolated from deep seawater of the New Britain Trench.</title>
        <authorList>
            <person name="Cao J."/>
        </authorList>
    </citation>
    <scope>NUCLEOTIDE SEQUENCE [LARGE SCALE GENOMIC DNA]</scope>
    <source>
        <strain evidence="4 5">W43</strain>
    </source>
</reference>
<evidence type="ECO:0000259" key="3">
    <source>
        <dbReference type="Pfam" id="PF00685"/>
    </source>
</evidence>
<dbReference type="AlphaFoldDB" id="A0A3T0N3Z6"/>
<dbReference type="InterPro" id="IPR000863">
    <property type="entry name" value="Sulfotransferase_dom"/>
</dbReference>
<dbReference type="KEGG" id="sedi:EBB79_13315"/>
<evidence type="ECO:0000256" key="1">
    <source>
        <dbReference type="ARBA" id="ARBA00022679"/>
    </source>
</evidence>
<sequence length="288" mass="33772">MTEDRPFDALFLSVGASKCGTTWLYSVMQAHPELYFTPEKELHYFHFSYGHEAILSDERRMANANARVLGRIDPARSNIRVVKRNLQFLDAYFDDPVDDKWYANLFRAKRPGQYSCDFSNFHALLPAHAWHEIAGKCGKLRVLYTMRNPLDRLWSHLKFHLQVTGQADQLDSWSPEEFYAFAKRPFIWDNCEYGDALRKMTAGLSRQMLYVQFYEDLFSRPDEALASLEDFLGIRAHEYPSEKIVKKVNVSAERPMPDFFPELFDTDIERIASEVEELGYELPTNWRR</sequence>
<dbReference type="InterPro" id="IPR037359">
    <property type="entry name" value="NST/OST"/>
</dbReference>
<dbReference type="GO" id="GO:0008146">
    <property type="term" value="F:sulfotransferase activity"/>
    <property type="evidence" value="ECO:0007669"/>
    <property type="project" value="InterPro"/>
</dbReference>
<dbReference type="PANTHER" id="PTHR10605">
    <property type="entry name" value="HEPARAN SULFATE SULFOTRANSFERASE"/>
    <property type="match status" value="1"/>
</dbReference>
<accession>A0A3T0N3Z6</accession>
<dbReference type="OrthoDB" id="981508at2"/>
<dbReference type="Pfam" id="PF00685">
    <property type="entry name" value="Sulfotransfer_1"/>
    <property type="match status" value="1"/>
</dbReference>
<proteinExistence type="predicted"/>
<dbReference type="Proteomes" id="UP000283063">
    <property type="component" value="Chromosome"/>
</dbReference>
<keyword evidence="1 4" id="KW-0808">Transferase</keyword>
<evidence type="ECO:0000256" key="2">
    <source>
        <dbReference type="ARBA" id="ARBA00023180"/>
    </source>
</evidence>
<feature type="domain" description="Sulfotransferase" evidence="3">
    <location>
        <begin position="14"/>
        <end position="251"/>
    </location>
</feature>
<protein>
    <submittedName>
        <fullName evidence="4">Sulfotransferase</fullName>
    </submittedName>
</protein>
<evidence type="ECO:0000313" key="5">
    <source>
        <dbReference type="Proteomes" id="UP000283063"/>
    </source>
</evidence>
<dbReference type="RefSeq" id="WP_127749303.1">
    <property type="nucleotide sequence ID" value="NZ_CP033219.1"/>
</dbReference>
<evidence type="ECO:0000313" key="4">
    <source>
        <dbReference type="EMBL" id="AZV78756.1"/>
    </source>
</evidence>
<dbReference type="SUPFAM" id="SSF52540">
    <property type="entry name" value="P-loop containing nucleoside triphosphate hydrolases"/>
    <property type="match status" value="1"/>
</dbReference>
<gene>
    <name evidence="4" type="ORF">EBB79_13315</name>
</gene>
<keyword evidence="5" id="KW-1185">Reference proteome</keyword>
<keyword evidence="2" id="KW-0325">Glycoprotein</keyword>
<organism evidence="4 5">
    <name type="scientific">Parasedimentitalea marina</name>
    <dbReference type="NCBI Taxonomy" id="2483033"/>
    <lineage>
        <taxon>Bacteria</taxon>
        <taxon>Pseudomonadati</taxon>
        <taxon>Pseudomonadota</taxon>
        <taxon>Alphaproteobacteria</taxon>
        <taxon>Rhodobacterales</taxon>
        <taxon>Paracoccaceae</taxon>
        <taxon>Parasedimentitalea</taxon>
    </lineage>
</organism>
<dbReference type="PANTHER" id="PTHR10605:SF56">
    <property type="entry name" value="BIFUNCTIONAL HEPARAN SULFATE N-DEACETYLASE_N-SULFOTRANSFERASE"/>
    <property type="match status" value="1"/>
</dbReference>
<dbReference type="EMBL" id="CP033219">
    <property type="protein sequence ID" value="AZV78756.1"/>
    <property type="molecule type" value="Genomic_DNA"/>
</dbReference>
<dbReference type="InterPro" id="IPR027417">
    <property type="entry name" value="P-loop_NTPase"/>
</dbReference>